<keyword evidence="1" id="KW-0472">Membrane</keyword>
<comment type="caution">
    <text evidence="2">The sequence shown here is derived from an EMBL/GenBank/DDBJ whole genome shotgun (WGS) entry which is preliminary data.</text>
</comment>
<reference evidence="2 3" key="1">
    <citation type="submission" date="2019-03" db="EMBL/GenBank/DDBJ databases">
        <title>Genomics of glacier-inhabiting Cryobacterium strains.</title>
        <authorList>
            <person name="Liu Q."/>
            <person name="Xin Y.-H."/>
        </authorList>
    </citation>
    <scope>NUCLEOTIDE SEQUENCE [LARGE SCALE GENOMIC DNA]</scope>
    <source>
        <strain evidence="2 3">HLT2-23</strain>
    </source>
</reference>
<dbReference type="RefSeq" id="WP_134501735.1">
    <property type="nucleotide sequence ID" value="NZ_SOEY01000007.1"/>
</dbReference>
<organism evidence="2 3">
    <name type="scientific">Cryobacterium glaciale</name>
    <dbReference type="NCBI Taxonomy" id="1259145"/>
    <lineage>
        <taxon>Bacteria</taxon>
        <taxon>Bacillati</taxon>
        <taxon>Actinomycetota</taxon>
        <taxon>Actinomycetes</taxon>
        <taxon>Micrococcales</taxon>
        <taxon>Microbacteriaceae</taxon>
        <taxon>Cryobacterium</taxon>
    </lineage>
</organism>
<dbReference type="Pfam" id="PF11377">
    <property type="entry name" value="DUF3180"/>
    <property type="match status" value="1"/>
</dbReference>
<keyword evidence="1" id="KW-0812">Transmembrane</keyword>
<evidence type="ECO:0000256" key="1">
    <source>
        <dbReference type="SAM" id="Phobius"/>
    </source>
</evidence>
<evidence type="ECO:0000313" key="2">
    <source>
        <dbReference type="EMBL" id="TFB75838.1"/>
    </source>
</evidence>
<proteinExistence type="predicted"/>
<keyword evidence="3" id="KW-1185">Reference proteome</keyword>
<dbReference type="Proteomes" id="UP000298173">
    <property type="component" value="Unassembled WGS sequence"/>
</dbReference>
<sequence length="160" mass="16595">MKRSQATGLLAVLLIGLVIGFLLEIAFAASGAPIVVPPVTLPLTLILLAAVVVSLAWQVRQGSRRKALRRIDPFWAMRVAVLSKATSLSASLLLGAALGLVLYILTRSVVPAVSSLWLAIGTAVGAALMLTAGLVAEHFCTLPPDDDLNGDTDESGGTRA</sequence>
<feature type="transmembrane region" description="Helical" evidence="1">
    <location>
        <begin position="79"/>
        <end position="104"/>
    </location>
</feature>
<feature type="transmembrane region" description="Helical" evidence="1">
    <location>
        <begin position="41"/>
        <end position="59"/>
    </location>
</feature>
<dbReference type="EMBL" id="SOEY01000007">
    <property type="protein sequence ID" value="TFB75838.1"/>
    <property type="molecule type" value="Genomic_DNA"/>
</dbReference>
<accession>A0A4R8V3V9</accession>
<gene>
    <name evidence="2" type="ORF">E3O06_04145</name>
</gene>
<dbReference type="OrthoDB" id="5125751at2"/>
<dbReference type="InterPro" id="IPR021517">
    <property type="entry name" value="DUF3180"/>
</dbReference>
<name>A0A4R8V3V9_9MICO</name>
<evidence type="ECO:0000313" key="3">
    <source>
        <dbReference type="Proteomes" id="UP000298173"/>
    </source>
</evidence>
<dbReference type="AlphaFoldDB" id="A0A4R8V3V9"/>
<protein>
    <submittedName>
        <fullName evidence="2">DUF3180 domain-containing protein</fullName>
    </submittedName>
</protein>
<keyword evidence="1" id="KW-1133">Transmembrane helix</keyword>
<feature type="transmembrane region" description="Helical" evidence="1">
    <location>
        <begin position="116"/>
        <end position="136"/>
    </location>
</feature>